<dbReference type="STRING" id="640635.SAMN04489806_1051"/>
<dbReference type="InterPro" id="IPR014914">
    <property type="entry name" value="RES_dom"/>
</dbReference>
<sequence>MVAAVVPDPPEPFDAQALTLPAGGKLFRVHQKTRPGNEFNPGIGAATRFAFFGNPVVPVLYAAATEQAAIAESLLHDIPLRGGALQQSAYTGNRMSRLTTTRDLRLALLAGLGLRRLGVIADQVTSTPAAEYSRTVLWAEAAHKAGFDGVAYMSRQCNSDGAYAFFGDLAGDAFDLDLSYQWNFGDASTGRQKLIDFCSGLRVNVIVR</sequence>
<dbReference type="EMBL" id="FNRY01000001">
    <property type="protein sequence ID" value="SEB54497.1"/>
    <property type="molecule type" value="Genomic_DNA"/>
</dbReference>
<dbReference type="Proteomes" id="UP000199183">
    <property type="component" value="Unassembled WGS sequence"/>
</dbReference>
<feature type="domain" description="RES" evidence="1">
    <location>
        <begin position="39"/>
        <end position="177"/>
    </location>
</feature>
<keyword evidence="3" id="KW-1185">Reference proteome</keyword>
<reference evidence="2 3" key="1">
    <citation type="submission" date="2016-10" db="EMBL/GenBank/DDBJ databases">
        <authorList>
            <person name="de Groot N.N."/>
        </authorList>
    </citation>
    <scope>NUCLEOTIDE SEQUENCE [LARGE SCALE GENOMIC DNA]</scope>
    <source>
        <strain evidence="2 3">DSM 21799</strain>
    </source>
</reference>
<dbReference type="SMART" id="SM00953">
    <property type="entry name" value="RES"/>
    <property type="match status" value="1"/>
</dbReference>
<proteinExistence type="predicted"/>
<accession>A0A1H4K7X7</accession>
<evidence type="ECO:0000313" key="2">
    <source>
        <dbReference type="EMBL" id="SEB54497.1"/>
    </source>
</evidence>
<dbReference type="Pfam" id="PF08808">
    <property type="entry name" value="RES"/>
    <property type="match status" value="1"/>
</dbReference>
<organism evidence="2 3">
    <name type="scientific">Paramicrobacterium humi</name>
    <dbReference type="NCBI Taxonomy" id="640635"/>
    <lineage>
        <taxon>Bacteria</taxon>
        <taxon>Bacillati</taxon>
        <taxon>Actinomycetota</taxon>
        <taxon>Actinomycetes</taxon>
        <taxon>Micrococcales</taxon>
        <taxon>Microbacteriaceae</taxon>
        <taxon>Paramicrobacterium</taxon>
    </lineage>
</organism>
<gene>
    <name evidence="2" type="ORF">SAMN04489806_1051</name>
</gene>
<evidence type="ECO:0000259" key="1">
    <source>
        <dbReference type="SMART" id="SM00953"/>
    </source>
</evidence>
<evidence type="ECO:0000313" key="3">
    <source>
        <dbReference type="Proteomes" id="UP000199183"/>
    </source>
</evidence>
<dbReference type="AlphaFoldDB" id="A0A1H4K7X7"/>
<protein>
    <submittedName>
        <fullName evidence="2">RES domain-containing protein</fullName>
    </submittedName>
</protein>
<name>A0A1H4K7X7_9MICO</name>